<dbReference type="PANTHER" id="PTHR31025:SF22">
    <property type="entry name" value="IP13529P"/>
    <property type="match status" value="1"/>
</dbReference>
<sequence length="159" mass="17558">MEIIRCKIVQILPSLQLNILDSLVKLLQDIGFAAEDDLKYVQESDLTAVLRPIQARKLIDVWKQLDSVPTVSTPVTNTTSPASHILASGSDSSESSSVTVQSILIDWAEGYAIPWQNISDELLKALKEGRRPTPSGRREFINITAQSIYKICPKPGKTI</sequence>
<evidence type="ECO:0000313" key="2">
    <source>
        <dbReference type="Proteomes" id="UP000499080"/>
    </source>
</evidence>
<dbReference type="PANTHER" id="PTHR31025">
    <property type="entry name" value="SI:CH211-196P9.1-RELATED"/>
    <property type="match status" value="1"/>
</dbReference>
<protein>
    <submittedName>
        <fullName evidence="1">Uncharacterized protein</fullName>
    </submittedName>
</protein>
<keyword evidence="2" id="KW-1185">Reference proteome</keyword>
<organism evidence="1 2">
    <name type="scientific">Araneus ventricosus</name>
    <name type="common">Orbweaver spider</name>
    <name type="synonym">Epeira ventricosa</name>
    <dbReference type="NCBI Taxonomy" id="182803"/>
    <lineage>
        <taxon>Eukaryota</taxon>
        <taxon>Metazoa</taxon>
        <taxon>Ecdysozoa</taxon>
        <taxon>Arthropoda</taxon>
        <taxon>Chelicerata</taxon>
        <taxon>Arachnida</taxon>
        <taxon>Araneae</taxon>
        <taxon>Araneomorphae</taxon>
        <taxon>Entelegynae</taxon>
        <taxon>Araneoidea</taxon>
        <taxon>Araneidae</taxon>
        <taxon>Araneus</taxon>
    </lineage>
</organism>
<dbReference type="AlphaFoldDB" id="A0A4Y2MNT6"/>
<proteinExistence type="predicted"/>
<dbReference type="Proteomes" id="UP000499080">
    <property type="component" value="Unassembled WGS sequence"/>
</dbReference>
<dbReference type="OrthoDB" id="8838209at2759"/>
<reference evidence="1 2" key="1">
    <citation type="journal article" date="2019" name="Sci. Rep.">
        <title>Orb-weaving spider Araneus ventricosus genome elucidates the spidroin gene catalogue.</title>
        <authorList>
            <person name="Kono N."/>
            <person name="Nakamura H."/>
            <person name="Ohtoshi R."/>
            <person name="Moran D.A.P."/>
            <person name="Shinohara A."/>
            <person name="Yoshida Y."/>
            <person name="Fujiwara M."/>
            <person name="Mori M."/>
            <person name="Tomita M."/>
            <person name="Arakawa K."/>
        </authorList>
    </citation>
    <scope>NUCLEOTIDE SEQUENCE [LARGE SCALE GENOMIC DNA]</scope>
</reference>
<dbReference type="EMBL" id="BGPR01007612">
    <property type="protein sequence ID" value="GBN28202.1"/>
    <property type="molecule type" value="Genomic_DNA"/>
</dbReference>
<accession>A0A4Y2MNT6</accession>
<name>A0A4Y2MNT6_ARAVE</name>
<gene>
    <name evidence="1" type="ORF">AVEN_129302_1</name>
</gene>
<comment type="caution">
    <text evidence="1">The sequence shown here is derived from an EMBL/GenBank/DDBJ whole genome shotgun (WGS) entry which is preliminary data.</text>
</comment>
<evidence type="ECO:0000313" key="1">
    <source>
        <dbReference type="EMBL" id="GBN28202.1"/>
    </source>
</evidence>